<protein>
    <submittedName>
        <fullName evidence="1">Uncharacterized protein</fullName>
    </submittedName>
</protein>
<dbReference type="Proteomes" id="UP001059596">
    <property type="component" value="Unassembled WGS sequence"/>
</dbReference>
<sequence>MFITTEKDIGKEYDHTRRLYENRKEYKYVNNISVQSVCARSLYRRVQKKFTDVKWNKLGNVFETDMIGHRDVWGISDRVYALRIEEHERLFNYIKFINSS</sequence>
<proteinExistence type="predicted"/>
<accession>A0A9P9YF89</accession>
<dbReference type="AlphaFoldDB" id="A0A9P9YF89"/>
<evidence type="ECO:0000313" key="1">
    <source>
        <dbReference type="EMBL" id="KAI8035877.1"/>
    </source>
</evidence>
<comment type="caution">
    <text evidence="1">The sequence shown here is derived from an EMBL/GenBank/DDBJ whole genome shotgun (WGS) entry which is preliminary data.</text>
</comment>
<gene>
    <name evidence="1" type="ORF">M5D96_011308</name>
</gene>
<keyword evidence="2" id="KW-1185">Reference proteome</keyword>
<organism evidence="1 2">
    <name type="scientific">Drosophila gunungcola</name>
    <name type="common">fruit fly</name>
    <dbReference type="NCBI Taxonomy" id="103775"/>
    <lineage>
        <taxon>Eukaryota</taxon>
        <taxon>Metazoa</taxon>
        <taxon>Ecdysozoa</taxon>
        <taxon>Arthropoda</taxon>
        <taxon>Hexapoda</taxon>
        <taxon>Insecta</taxon>
        <taxon>Pterygota</taxon>
        <taxon>Neoptera</taxon>
        <taxon>Endopterygota</taxon>
        <taxon>Diptera</taxon>
        <taxon>Brachycera</taxon>
        <taxon>Muscomorpha</taxon>
        <taxon>Ephydroidea</taxon>
        <taxon>Drosophilidae</taxon>
        <taxon>Drosophila</taxon>
        <taxon>Sophophora</taxon>
    </lineage>
</organism>
<reference evidence="1" key="1">
    <citation type="journal article" date="2023" name="Genome Biol. Evol.">
        <title>Long-read-based Genome Assembly of Drosophila gunungcola Reveals Fewer Chemosensory Genes in Flower-breeding Species.</title>
        <authorList>
            <person name="Negi A."/>
            <person name="Liao B.Y."/>
            <person name="Yeh S.D."/>
        </authorList>
    </citation>
    <scope>NUCLEOTIDE SEQUENCE</scope>
    <source>
        <strain evidence="1">Sukarami</strain>
    </source>
</reference>
<dbReference type="EMBL" id="JAMKOV010000028">
    <property type="protein sequence ID" value="KAI8035877.1"/>
    <property type="molecule type" value="Genomic_DNA"/>
</dbReference>
<evidence type="ECO:0000313" key="2">
    <source>
        <dbReference type="Proteomes" id="UP001059596"/>
    </source>
</evidence>
<name>A0A9P9YF89_9MUSC</name>